<reference evidence="2 3" key="1">
    <citation type="journal article" date="2018" name="Nat. Biotechnol.">
        <title>A standardized bacterial taxonomy based on genome phylogeny substantially revises the tree of life.</title>
        <authorList>
            <person name="Parks D.H."/>
            <person name="Chuvochina M."/>
            <person name="Waite D.W."/>
            <person name="Rinke C."/>
            <person name="Skarshewski A."/>
            <person name="Chaumeil P.A."/>
            <person name="Hugenholtz P."/>
        </authorList>
    </citation>
    <scope>NUCLEOTIDE SEQUENCE [LARGE SCALE GENOMIC DNA]</scope>
    <source>
        <strain evidence="2">UBA9851</strain>
    </source>
</reference>
<accession>A0A3B9QWH0</accession>
<organism evidence="2 3">
    <name type="scientific">Corynebacterium variabile</name>
    <dbReference type="NCBI Taxonomy" id="1727"/>
    <lineage>
        <taxon>Bacteria</taxon>
        <taxon>Bacillati</taxon>
        <taxon>Actinomycetota</taxon>
        <taxon>Actinomycetes</taxon>
        <taxon>Mycobacteriales</taxon>
        <taxon>Corynebacteriaceae</taxon>
        <taxon>Corynebacterium</taxon>
    </lineage>
</organism>
<feature type="region of interest" description="Disordered" evidence="1">
    <location>
        <begin position="44"/>
        <end position="65"/>
    </location>
</feature>
<dbReference type="AlphaFoldDB" id="A0A3B9QWH0"/>
<proteinExistence type="predicted"/>
<dbReference type="EMBL" id="DMDD01000274">
    <property type="protein sequence ID" value="HAF73331.1"/>
    <property type="molecule type" value="Genomic_DNA"/>
</dbReference>
<feature type="non-terminal residue" evidence="2">
    <location>
        <position position="65"/>
    </location>
</feature>
<comment type="caution">
    <text evidence="2">The sequence shown here is derived from an EMBL/GenBank/DDBJ whole genome shotgun (WGS) entry which is preliminary data.</text>
</comment>
<evidence type="ECO:0000256" key="1">
    <source>
        <dbReference type="SAM" id="MobiDB-lite"/>
    </source>
</evidence>
<name>A0A3B9QWH0_9CORY</name>
<evidence type="ECO:0000313" key="3">
    <source>
        <dbReference type="Proteomes" id="UP000260925"/>
    </source>
</evidence>
<gene>
    <name evidence="2" type="ORF">DCL06_11525</name>
</gene>
<dbReference type="Proteomes" id="UP000260925">
    <property type="component" value="Unassembled WGS sequence"/>
</dbReference>
<evidence type="ECO:0000313" key="2">
    <source>
        <dbReference type="EMBL" id="HAF73331.1"/>
    </source>
</evidence>
<protein>
    <submittedName>
        <fullName evidence="2">3'(2'),5'-bisphosphate nucleotidase CysQ</fullName>
    </submittedName>
</protein>
<sequence length="65" mass="6941">MTERAGEVCPRVVRARSRDRPCPPRGCGRTITAVEALEDYAGCGQGESGRVTDGTRTGRICAPPH</sequence>